<evidence type="ECO:0000313" key="2">
    <source>
        <dbReference type="EMBL" id="KZN20814.1"/>
    </source>
</evidence>
<dbReference type="RefSeq" id="WP_063340859.1">
    <property type="nucleotide sequence ID" value="NZ_LUKJ01000002.1"/>
</dbReference>
<dbReference type="EMBL" id="LUKJ01000002">
    <property type="protein sequence ID" value="KZN20814.1"/>
    <property type="molecule type" value="Genomic_DNA"/>
</dbReference>
<dbReference type="Pfam" id="PF24886">
    <property type="entry name" value="DUF7740"/>
    <property type="match status" value="1"/>
</dbReference>
<name>A0A166QT18_PSEFL</name>
<organism evidence="2 3">
    <name type="scientific">Pseudomonas fluorescens</name>
    <dbReference type="NCBI Taxonomy" id="294"/>
    <lineage>
        <taxon>Bacteria</taxon>
        <taxon>Pseudomonadati</taxon>
        <taxon>Pseudomonadota</taxon>
        <taxon>Gammaproteobacteria</taxon>
        <taxon>Pseudomonadales</taxon>
        <taxon>Pseudomonadaceae</taxon>
        <taxon>Pseudomonas</taxon>
    </lineage>
</organism>
<proteinExistence type="predicted"/>
<comment type="caution">
    <text evidence="2">The sequence shown here is derived from an EMBL/GenBank/DDBJ whole genome shotgun (WGS) entry which is preliminary data.</text>
</comment>
<reference evidence="3" key="1">
    <citation type="submission" date="2016-03" db="EMBL/GenBank/DDBJ databases">
        <authorList>
            <person name="Ray J."/>
            <person name="Price M."/>
            <person name="Deutschbauer A."/>
        </authorList>
    </citation>
    <scope>NUCLEOTIDE SEQUENCE [LARGE SCALE GENOMIC DNA]</scope>
    <source>
        <strain evidence="3">FW300-N1B4</strain>
    </source>
</reference>
<dbReference type="OrthoDB" id="6905835at2"/>
<dbReference type="InterPro" id="IPR056642">
    <property type="entry name" value="DUF7740"/>
</dbReference>
<reference evidence="2 3" key="2">
    <citation type="journal article" date="2018" name="Nature">
        <title>Mutant phenotypes for thousands of bacterial genes of unknown function.</title>
        <authorList>
            <person name="Price M.N."/>
            <person name="Wetmore K.M."/>
            <person name="Waters R.J."/>
            <person name="Callaghan M."/>
            <person name="Ray J."/>
            <person name="Liu H."/>
            <person name="Kuehl J.V."/>
            <person name="Melnyk R.A."/>
            <person name="Lamson J.S."/>
            <person name="Suh Y."/>
            <person name="Carlson H.K."/>
            <person name="Esquivel Z."/>
            <person name="Sadeeshkumar H."/>
            <person name="Chakraborty R."/>
            <person name="Zane G.M."/>
            <person name="Rubin B.E."/>
            <person name="Wall J.D."/>
            <person name="Visel A."/>
            <person name="Bristow J."/>
            <person name="Blow M.J."/>
            <person name="Arkin A.P."/>
            <person name="Deutschbauer A.M."/>
        </authorList>
    </citation>
    <scope>NUCLEOTIDE SEQUENCE [LARGE SCALE GENOMIC DNA]</scope>
    <source>
        <strain evidence="2 3">FW300-N1B4</strain>
    </source>
</reference>
<dbReference type="Proteomes" id="UP000076489">
    <property type="component" value="Unassembled WGS sequence"/>
</dbReference>
<protein>
    <recommendedName>
        <fullName evidence="1">DUF7740 domain-containing protein</fullName>
    </recommendedName>
</protein>
<dbReference type="AlphaFoldDB" id="A0A166QT18"/>
<accession>A0A166QT18</accession>
<feature type="domain" description="DUF7740" evidence="1">
    <location>
        <begin position="1"/>
        <end position="52"/>
    </location>
</feature>
<evidence type="ECO:0000313" key="3">
    <source>
        <dbReference type="Proteomes" id="UP000076489"/>
    </source>
</evidence>
<sequence>MRFLDAVLCLALASEIHNTDESIRRVAKSLLTKVPRRHRPEICHFLNSPRPLYYTQCYVATIPDHILTMDPGVTTNPTYRKYPAETAMDNQRKRAS</sequence>
<evidence type="ECO:0000259" key="1">
    <source>
        <dbReference type="Pfam" id="PF24886"/>
    </source>
</evidence>
<gene>
    <name evidence="2" type="ORF">A1D17_04535</name>
</gene>